<evidence type="ECO:0000313" key="3">
    <source>
        <dbReference type="Proteomes" id="UP000008782"/>
    </source>
</evidence>
<sequence length="381" mass="41155">MSLSVASPALLARVPEFPEPSTGLSQEVPGTPDLDDATLVQHHDAVKVGDRVQAMGDGEDAVVLELLADEVLDRLLGVDVNTGLSLAHCRLPREDHTPDVLSQDGPGKEEELSLSMAQCLFVELGVQPAILADRLPEPEVREGRLYDGVVSGDDADGVKVLSHRAGEYELLLGDGDEGRPQGQQREGVQRRPVDRNGAGGQRQETEEGEEEGGLSASRAAHDADLLAGADGERDPVQGLRRGGLFAVALARHVIRGGNVTELYGTTARPAVHIRLRHRATSLRGGRHQCRPPQGIVLDLVRGLLGEVLDARDGTDGCFERGPELDQHLESLGEGDKPNETPVRPTDTVARRRTARPTTRMARAVVVRSRTRVSHCWVSRRM</sequence>
<dbReference type="Proteomes" id="UP000008782">
    <property type="component" value="Unassembled WGS sequence"/>
</dbReference>
<dbReference type="VEuPathDB" id="FungiDB:GLRG_06071"/>
<evidence type="ECO:0000256" key="1">
    <source>
        <dbReference type="SAM" id="MobiDB-lite"/>
    </source>
</evidence>
<evidence type="ECO:0000313" key="2">
    <source>
        <dbReference type="EMBL" id="EFQ30927.1"/>
    </source>
</evidence>
<feature type="region of interest" description="Disordered" evidence="1">
    <location>
        <begin position="171"/>
        <end position="217"/>
    </location>
</feature>
<proteinExistence type="predicted"/>
<reference evidence="3" key="1">
    <citation type="journal article" date="2012" name="Nat. Genet.">
        <title>Lifestyle transitions in plant pathogenic Colletotrichum fungi deciphered by genome and transcriptome analyses.</title>
        <authorList>
            <person name="O'Connell R.J."/>
            <person name="Thon M.R."/>
            <person name="Hacquard S."/>
            <person name="Amyotte S.G."/>
            <person name="Kleemann J."/>
            <person name="Torres M.F."/>
            <person name="Damm U."/>
            <person name="Buiate E.A."/>
            <person name="Epstein L."/>
            <person name="Alkan N."/>
            <person name="Altmueller J."/>
            <person name="Alvarado-Balderrama L."/>
            <person name="Bauser C.A."/>
            <person name="Becker C."/>
            <person name="Birren B.W."/>
            <person name="Chen Z."/>
            <person name="Choi J."/>
            <person name="Crouch J.A."/>
            <person name="Duvick J.P."/>
            <person name="Farman M.A."/>
            <person name="Gan P."/>
            <person name="Heiman D."/>
            <person name="Henrissat B."/>
            <person name="Howard R.J."/>
            <person name="Kabbage M."/>
            <person name="Koch C."/>
            <person name="Kracher B."/>
            <person name="Kubo Y."/>
            <person name="Law A.D."/>
            <person name="Lebrun M.-H."/>
            <person name="Lee Y.-H."/>
            <person name="Miyara I."/>
            <person name="Moore N."/>
            <person name="Neumann U."/>
            <person name="Nordstroem K."/>
            <person name="Panaccione D.G."/>
            <person name="Panstruga R."/>
            <person name="Place M."/>
            <person name="Proctor R.H."/>
            <person name="Prusky D."/>
            <person name="Rech G."/>
            <person name="Reinhardt R."/>
            <person name="Rollins J.A."/>
            <person name="Rounsley S."/>
            <person name="Schardl C.L."/>
            <person name="Schwartz D.C."/>
            <person name="Shenoy N."/>
            <person name="Shirasu K."/>
            <person name="Sikhakolli U.R."/>
            <person name="Stueber K."/>
            <person name="Sukno S.A."/>
            <person name="Sweigard J.A."/>
            <person name="Takano Y."/>
            <person name="Takahara H."/>
            <person name="Trail F."/>
            <person name="van der Does H.C."/>
            <person name="Voll L.M."/>
            <person name="Will I."/>
            <person name="Young S."/>
            <person name="Zeng Q."/>
            <person name="Zhang J."/>
            <person name="Zhou S."/>
            <person name="Dickman M.B."/>
            <person name="Schulze-Lefert P."/>
            <person name="Ver Loren van Themaat E."/>
            <person name="Ma L.-J."/>
            <person name="Vaillancourt L.J."/>
        </authorList>
    </citation>
    <scope>NUCLEOTIDE SEQUENCE [LARGE SCALE GENOMIC DNA]</scope>
    <source>
        <strain evidence="3">M1.001 / M2 / FGSC 10212</strain>
    </source>
</reference>
<dbReference type="EMBL" id="GG697352">
    <property type="protein sequence ID" value="EFQ30927.1"/>
    <property type="molecule type" value="Genomic_DNA"/>
</dbReference>
<dbReference type="GeneID" id="24411436"/>
<dbReference type="AntiFam" id="ANF00095">
    <property type="entry name" value="Shadow ORF (opposite ABC transporters)"/>
</dbReference>
<accession>E3QJ89</accession>
<feature type="region of interest" description="Disordered" evidence="1">
    <location>
        <begin position="329"/>
        <end position="359"/>
    </location>
</feature>
<dbReference type="RefSeq" id="XP_008094947.1">
    <property type="nucleotide sequence ID" value="XM_008096756.1"/>
</dbReference>
<gene>
    <name evidence="2" type="ORF">GLRG_06071</name>
</gene>
<dbReference type="AlphaFoldDB" id="E3QJ89"/>
<feature type="compositionally biased region" description="Basic and acidic residues" evidence="1">
    <location>
        <begin position="329"/>
        <end position="338"/>
    </location>
</feature>
<protein>
    <submittedName>
        <fullName evidence="2">Uncharacterized protein</fullName>
    </submittedName>
</protein>
<keyword evidence="3" id="KW-1185">Reference proteome</keyword>
<dbReference type="HOGENOM" id="CLU_725650_0_0_1"/>
<organism evidence="3">
    <name type="scientific">Colletotrichum graminicola (strain M1.001 / M2 / FGSC 10212)</name>
    <name type="common">Maize anthracnose fungus</name>
    <name type="synonym">Glomerella graminicola</name>
    <dbReference type="NCBI Taxonomy" id="645133"/>
    <lineage>
        <taxon>Eukaryota</taxon>
        <taxon>Fungi</taxon>
        <taxon>Dikarya</taxon>
        <taxon>Ascomycota</taxon>
        <taxon>Pezizomycotina</taxon>
        <taxon>Sordariomycetes</taxon>
        <taxon>Hypocreomycetidae</taxon>
        <taxon>Glomerellales</taxon>
        <taxon>Glomerellaceae</taxon>
        <taxon>Colletotrichum</taxon>
        <taxon>Colletotrichum graminicola species complex</taxon>
    </lineage>
</organism>
<name>E3QJ89_COLGM</name>